<evidence type="ECO:0000313" key="2">
    <source>
        <dbReference type="EMBL" id="KAJ5167948.1"/>
    </source>
</evidence>
<evidence type="ECO:0000256" key="1">
    <source>
        <dbReference type="SAM" id="MobiDB-lite"/>
    </source>
</evidence>
<dbReference type="RefSeq" id="XP_056544409.1">
    <property type="nucleotide sequence ID" value="XM_056685667.1"/>
</dbReference>
<dbReference type="AlphaFoldDB" id="A0A9W9LPP6"/>
<name>A0A9W9LPP6_9EURO</name>
<proteinExistence type="predicted"/>
<reference evidence="2" key="2">
    <citation type="journal article" date="2023" name="IMA Fungus">
        <title>Comparative genomic study of the Penicillium genus elucidates a diverse pangenome and 15 lateral gene transfer events.</title>
        <authorList>
            <person name="Petersen C."/>
            <person name="Sorensen T."/>
            <person name="Nielsen M.R."/>
            <person name="Sondergaard T.E."/>
            <person name="Sorensen J.L."/>
            <person name="Fitzpatrick D.A."/>
            <person name="Frisvad J.C."/>
            <person name="Nielsen K.L."/>
        </authorList>
    </citation>
    <scope>NUCLEOTIDE SEQUENCE</scope>
    <source>
        <strain evidence="2">IBT 26290</strain>
    </source>
</reference>
<feature type="region of interest" description="Disordered" evidence="1">
    <location>
        <begin position="51"/>
        <end position="82"/>
    </location>
</feature>
<organism evidence="2 3">
    <name type="scientific">Penicillium canariense</name>
    <dbReference type="NCBI Taxonomy" id="189055"/>
    <lineage>
        <taxon>Eukaryota</taxon>
        <taxon>Fungi</taxon>
        <taxon>Dikarya</taxon>
        <taxon>Ascomycota</taxon>
        <taxon>Pezizomycotina</taxon>
        <taxon>Eurotiomycetes</taxon>
        <taxon>Eurotiomycetidae</taxon>
        <taxon>Eurotiales</taxon>
        <taxon>Aspergillaceae</taxon>
        <taxon>Penicillium</taxon>
    </lineage>
</organism>
<reference evidence="2" key="1">
    <citation type="submission" date="2022-11" db="EMBL/GenBank/DDBJ databases">
        <authorList>
            <person name="Petersen C."/>
        </authorList>
    </citation>
    <scope>NUCLEOTIDE SEQUENCE</scope>
    <source>
        <strain evidence="2">IBT 26290</strain>
    </source>
</reference>
<dbReference type="Proteomes" id="UP001149163">
    <property type="component" value="Unassembled WGS sequence"/>
</dbReference>
<sequence length="177" mass="19131">MQLVVSDVSSSSSRAPWPNSERSEFLALLGACSLGEVGLVKLPPVMRPHKETATTLLTPRLGRESSSKLSRLGKSEVPASPGDYKYPRPPSLTFPLPTLLLCTSLHSSASSTGFPTLVLFQLDCHSPAPGTPFYLHLTFILGQKFTMKPFKSSTRTVKRFSLTLSAFAAVVPALIRS</sequence>
<comment type="caution">
    <text evidence="2">The sequence shown here is derived from an EMBL/GenBank/DDBJ whole genome shotgun (WGS) entry which is preliminary data.</text>
</comment>
<evidence type="ECO:0000313" key="3">
    <source>
        <dbReference type="Proteomes" id="UP001149163"/>
    </source>
</evidence>
<dbReference type="GeneID" id="81424843"/>
<accession>A0A9W9LPP6</accession>
<gene>
    <name evidence="2" type="ORF">N7482_003542</name>
</gene>
<keyword evidence="3" id="KW-1185">Reference proteome</keyword>
<dbReference type="EMBL" id="JAPQKN010000002">
    <property type="protein sequence ID" value="KAJ5167948.1"/>
    <property type="molecule type" value="Genomic_DNA"/>
</dbReference>
<protein>
    <submittedName>
        <fullName evidence="2">Uncharacterized protein</fullName>
    </submittedName>
</protein>